<dbReference type="OrthoDB" id="1551390at2"/>
<keyword evidence="2" id="KW-1185">Reference proteome</keyword>
<evidence type="ECO:0000313" key="1">
    <source>
        <dbReference type="EMBL" id="SCB49038.1"/>
    </source>
</evidence>
<dbReference type="EMBL" id="FMAG01000013">
    <property type="protein sequence ID" value="SCB49038.1"/>
    <property type="molecule type" value="Genomic_DNA"/>
</dbReference>
<proteinExistence type="predicted"/>
<protein>
    <submittedName>
        <fullName evidence="1">Uncharacterized protein</fullName>
    </submittedName>
</protein>
<sequence>MNRKKQIESAIRERIDELLETSGKKFSSGDLRGSLDIALQAWNLIPEPKSDWDYYPQSLSAGFVQDFADLGDKENVSKWSQIMADMYGDPNHGDHLVLMTEGEAMYKLGERDRAYYIFGRIYEIYGQKGFAGAQSTYLDFYRKEKAARGE</sequence>
<dbReference type="AlphaFoldDB" id="A0A1C3X9W7"/>
<organism evidence="1 2">
    <name type="scientific">Rhizobium multihospitium</name>
    <dbReference type="NCBI Taxonomy" id="410764"/>
    <lineage>
        <taxon>Bacteria</taxon>
        <taxon>Pseudomonadati</taxon>
        <taxon>Pseudomonadota</taxon>
        <taxon>Alphaproteobacteria</taxon>
        <taxon>Hyphomicrobiales</taxon>
        <taxon>Rhizobiaceae</taxon>
        <taxon>Rhizobium/Agrobacterium group</taxon>
        <taxon>Rhizobium</taxon>
    </lineage>
</organism>
<dbReference type="STRING" id="410764.GA0061103_0498"/>
<accession>A0A1C3X9W7</accession>
<name>A0A1C3X9W7_9HYPH</name>
<reference evidence="2" key="1">
    <citation type="submission" date="2016-08" db="EMBL/GenBank/DDBJ databases">
        <authorList>
            <person name="Varghese N."/>
            <person name="Submissions Spin"/>
        </authorList>
    </citation>
    <scope>NUCLEOTIDE SEQUENCE [LARGE SCALE GENOMIC DNA]</scope>
    <source>
        <strain evidence="2">HAMBI 2975</strain>
    </source>
</reference>
<gene>
    <name evidence="1" type="ORF">GA0061103_0498</name>
</gene>
<evidence type="ECO:0000313" key="2">
    <source>
        <dbReference type="Proteomes" id="UP000199101"/>
    </source>
</evidence>
<dbReference type="RefSeq" id="WP_092719390.1">
    <property type="nucleotide sequence ID" value="NZ_FMAG01000013.1"/>
</dbReference>
<dbReference type="Proteomes" id="UP000199101">
    <property type="component" value="Unassembled WGS sequence"/>
</dbReference>